<feature type="domain" description="W2" evidence="2">
    <location>
        <begin position="330"/>
        <end position="523"/>
    </location>
</feature>
<feature type="compositionally biased region" description="Basic and acidic residues" evidence="1">
    <location>
        <begin position="287"/>
        <end position="310"/>
    </location>
</feature>
<dbReference type="Gene3D" id="1.25.40.180">
    <property type="match status" value="1"/>
</dbReference>
<sequence>MPAGKFKGTKVDLTQVIGSTKAHIPDRPQEREDGDPGFFKRENREYGRRDNEYSRGGQDDDWRGGRGDQRRYGSRYDDRRDPPDEPIRMERPRLNLKKREVPLEESVAQPAKASPFGGARPINTKPSMDPIDPLPPSSSTGSDKWDKVFAKTTRPSSRDGFNSRLRGLDGGFGSRGGFDDRPSSREGGFGSRGGFDDRPSSREGGFGSNRRERGFDADDRGGRPAIEHTRRFDALRDDPPPSNREFGRDDQRGRRGNDYSRPNERLGSLVNERPRPYTTTASQKTASEPKEEFPDLKAAHDKKIADEQKRAQRQIHQPTKKPTTPTSTEKTGQDDDVSRIAAEKKKKQQEQAQADEEKKKAEAAAAAKKVEEASSFIAACTERGDALAQKVKEMSPDLRALTKALISVKPDSIEWTKKNEYGAALVALHNNDIDKQFQILLGVQDQYHSIGFPKDDKGQGYVQACFKALYLNEIVSDEGQQFWRNDEHLSEKVPGKVDALVQCNAWFSFLDSLDEEDDESDEEDNIDDEDDDED</sequence>
<name>A0A7S3NMB7_9STRA</name>
<reference evidence="3" key="1">
    <citation type="submission" date="2021-01" db="EMBL/GenBank/DDBJ databases">
        <authorList>
            <person name="Corre E."/>
            <person name="Pelletier E."/>
            <person name="Niang G."/>
            <person name="Scheremetjew M."/>
            <person name="Finn R."/>
            <person name="Kale V."/>
            <person name="Holt S."/>
            <person name="Cochrane G."/>
            <person name="Meng A."/>
            <person name="Brown T."/>
            <person name="Cohen L."/>
        </authorList>
    </citation>
    <scope>NUCLEOTIDE SEQUENCE</scope>
    <source>
        <strain evidence="3">CCMP1510</strain>
    </source>
</reference>
<dbReference type="PROSITE" id="PS51363">
    <property type="entry name" value="W2"/>
    <property type="match status" value="1"/>
</dbReference>
<protein>
    <recommendedName>
        <fullName evidence="2">W2 domain-containing protein</fullName>
    </recommendedName>
</protein>
<feature type="region of interest" description="Disordered" evidence="1">
    <location>
        <begin position="1"/>
        <end position="360"/>
    </location>
</feature>
<feature type="compositionally biased region" description="Basic and acidic residues" evidence="1">
    <location>
        <begin position="331"/>
        <end position="343"/>
    </location>
</feature>
<proteinExistence type="predicted"/>
<feature type="compositionally biased region" description="Basic and acidic residues" evidence="1">
    <location>
        <begin position="209"/>
        <end position="264"/>
    </location>
</feature>
<feature type="compositionally biased region" description="Polar residues" evidence="1">
    <location>
        <begin position="277"/>
        <end position="286"/>
    </location>
</feature>
<evidence type="ECO:0000256" key="1">
    <source>
        <dbReference type="SAM" id="MobiDB-lite"/>
    </source>
</evidence>
<dbReference type="InterPro" id="IPR003307">
    <property type="entry name" value="W2_domain"/>
</dbReference>
<dbReference type="SUPFAM" id="SSF48371">
    <property type="entry name" value="ARM repeat"/>
    <property type="match status" value="1"/>
</dbReference>
<gene>
    <name evidence="3" type="ORF">ALAG00032_LOCUS10420</name>
</gene>
<evidence type="ECO:0000313" key="3">
    <source>
        <dbReference type="EMBL" id="CAE0369656.1"/>
    </source>
</evidence>
<feature type="region of interest" description="Disordered" evidence="1">
    <location>
        <begin position="513"/>
        <end position="534"/>
    </location>
</feature>
<dbReference type="AlphaFoldDB" id="A0A7S3NMB7"/>
<dbReference type="InterPro" id="IPR016024">
    <property type="entry name" value="ARM-type_fold"/>
</dbReference>
<dbReference type="Pfam" id="PF02020">
    <property type="entry name" value="W2"/>
    <property type="match status" value="1"/>
</dbReference>
<organism evidence="3">
    <name type="scientific">Aureoumbra lagunensis</name>
    <dbReference type="NCBI Taxonomy" id="44058"/>
    <lineage>
        <taxon>Eukaryota</taxon>
        <taxon>Sar</taxon>
        <taxon>Stramenopiles</taxon>
        <taxon>Ochrophyta</taxon>
        <taxon>Pelagophyceae</taxon>
        <taxon>Pelagomonadales</taxon>
        <taxon>Aureoumbra</taxon>
    </lineage>
</organism>
<dbReference type="EMBL" id="HBIJ01015621">
    <property type="protein sequence ID" value="CAE0369656.1"/>
    <property type="molecule type" value="Transcribed_RNA"/>
</dbReference>
<feature type="compositionally biased region" description="Basic and acidic residues" evidence="1">
    <location>
        <begin position="38"/>
        <end position="102"/>
    </location>
</feature>
<feature type="compositionally biased region" description="Low complexity" evidence="1">
    <location>
        <begin position="320"/>
        <end position="330"/>
    </location>
</feature>
<accession>A0A7S3NMB7</accession>
<evidence type="ECO:0000259" key="2">
    <source>
        <dbReference type="PROSITE" id="PS51363"/>
    </source>
</evidence>